<dbReference type="OrthoDB" id="343399at2"/>
<name>A0A2M9Y1V3_9LEPT</name>
<dbReference type="RefSeq" id="WP_100790859.1">
    <property type="nucleotide sequence ID" value="NZ_NPDQ01000004.1"/>
</dbReference>
<reference evidence="1" key="1">
    <citation type="journal article" date="2019" name="PLoS Negl. Trop. Dis.">
        <title>Revisiting the worldwide diversity of Leptospira species in the environment.</title>
        <authorList>
            <person name="Vincent A.T."/>
            <person name="Schiettekatte O."/>
            <person name="Bourhy P."/>
            <person name="Veyrier F.J."/>
            <person name="Picardeau M."/>
        </authorList>
    </citation>
    <scope>NUCLEOTIDE SEQUENCE [LARGE SCALE GENOMIC DNA]</scope>
    <source>
        <strain evidence="1">201800277</strain>
    </source>
</reference>
<sequence length="122" mass="14226">MRHQIVYISFFLLLFFFVHCTEKKNPADTAPEISKLPAFGGEWVLEWENKTHSLDIQPEENKVLWNGEDGLSLELDSVGIRLKPSDEETIKGYFLYSDLKPKSWIGTWENRVVRLIRKGSKE</sequence>
<dbReference type="EMBL" id="RQFP01000014">
    <property type="protein sequence ID" value="TGK92044.1"/>
    <property type="molecule type" value="Genomic_DNA"/>
</dbReference>
<evidence type="ECO:0000313" key="2">
    <source>
        <dbReference type="Proteomes" id="UP000297891"/>
    </source>
</evidence>
<proteinExistence type="predicted"/>
<accession>A0A2M9Y1V3</accession>
<protein>
    <recommendedName>
        <fullName evidence="3">Lipocalin-like domain-containing protein</fullName>
    </recommendedName>
</protein>
<evidence type="ECO:0000313" key="1">
    <source>
        <dbReference type="EMBL" id="TGK92044.1"/>
    </source>
</evidence>
<comment type="caution">
    <text evidence="1">The sequence shown here is derived from an EMBL/GenBank/DDBJ whole genome shotgun (WGS) entry which is preliminary data.</text>
</comment>
<organism evidence="1 2">
    <name type="scientific">Leptospira brenneri</name>
    <dbReference type="NCBI Taxonomy" id="2023182"/>
    <lineage>
        <taxon>Bacteria</taxon>
        <taxon>Pseudomonadati</taxon>
        <taxon>Spirochaetota</taxon>
        <taxon>Spirochaetia</taxon>
        <taxon>Leptospirales</taxon>
        <taxon>Leptospiraceae</taxon>
        <taxon>Leptospira</taxon>
    </lineage>
</organism>
<keyword evidence="2" id="KW-1185">Reference proteome</keyword>
<gene>
    <name evidence="1" type="ORF">EHQ30_17855</name>
</gene>
<evidence type="ECO:0008006" key="3">
    <source>
        <dbReference type="Google" id="ProtNLM"/>
    </source>
</evidence>
<dbReference type="AlphaFoldDB" id="A0A2M9Y1V3"/>
<dbReference type="Proteomes" id="UP000297891">
    <property type="component" value="Unassembled WGS sequence"/>
</dbReference>